<dbReference type="OrthoDB" id="501284at2"/>
<dbReference type="InterPro" id="IPR036397">
    <property type="entry name" value="RNaseH_sf"/>
</dbReference>
<dbReference type="Pfam" id="PF09299">
    <property type="entry name" value="Mu-transpos_C"/>
    <property type="match status" value="1"/>
</dbReference>
<dbReference type="Proteomes" id="UP000195440">
    <property type="component" value="Unassembled WGS sequence"/>
</dbReference>
<comment type="caution">
    <text evidence="3">The sequence shown here is derived from an EMBL/GenBank/DDBJ whole genome shotgun (WGS) entry which is preliminary data.</text>
</comment>
<dbReference type="GO" id="GO:0003676">
    <property type="term" value="F:nucleic acid binding"/>
    <property type="evidence" value="ECO:0007669"/>
    <property type="project" value="InterPro"/>
</dbReference>
<gene>
    <name evidence="3" type="ORF">AUC60_01550</name>
</gene>
<feature type="domain" description="Integrase catalytic" evidence="2">
    <location>
        <begin position="218"/>
        <end position="430"/>
    </location>
</feature>
<name>A0A1Y3P7T5_9PSED</name>
<evidence type="ECO:0000259" key="2">
    <source>
        <dbReference type="PROSITE" id="PS50994"/>
    </source>
</evidence>
<feature type="region of interest" description="Disordered" evidence="1">
    <location>
        <begin position="590"/>
        <end position="609"/>
    </location>
</feature>
<dbReference type="PROSITE" id="PS50994">
    <property type="entry name" value="INTEGRASE"/>
    <property type="match status" value="1"/>
</dbReference>
<dbReference type="InterPro" id="IPR012337">
    <property type="entry name" value="RNaseH-like_sf"/>
</dbReference>
<dbReference type="InterPro" id="IPR001584">
    <property type="entry name" value="Integrase_cat-core"/>
</dbReference>
<dbReference type="Gene3D" id="3.30.420.10">
    <property type="entry name" value="Ribonuclease H-like superfamily/Ribonuclease H"/>
    <property type="match status" value="1"/>
</dbReference>
<organism evidence="3 4">
    <name type="scientific">Pseudomonas caspiana</name>
    <dbReference type="NCBI Taxonomy" id="1451454"/>
    <lineage>
        <taxon>Bacteria</taxon>
        <taxon>Pseudomonadati</taxon>
        <taxon>Pseudomonadota</taxon>
        <taxon>Gammaproteobacteria</taxon>
        <taxon>Pseudomonadales</taxon>
        <taxon>Pseudomonadaceae</taxon>
        <taxon>Pseudomonas</taxon>
    </lineage>
</organism>
<evidence type="ECO:0000313" key="4">
    <source>
        <dbReference type="Proteomes" id="UP000195440"/>
    </source>
</evidence>
<dbReference type="RefSeq" id="WP_087264305.1">
    <property type="nucleotide sequence ID" value="NZ_JBJGBV010000001.1"/>
</dbReference>
<dbReference type="GO" id="GO:0015074">
    <property type="term" value="P:DNA integration"/>
    <property type="evidence" value="ECO:0007669"/>
    <property type="project" value="InterPro"/>
</dbReference>
<accession>A0A1Y3P7T5</accession>
<dbReference type="AlphaFoldDB" id="A0A1Y3P7T5"/>
<keyword evidence="4" id="KW-1185">Reference proteome</keyword>
<evidence type="ECO:0000256" key="1">
    <source>
        <dbReference type="SAM" id="MobiDB-lite"/>
    </source>
</evidence>
<protein>
    <submittedName>
        <fullName evidence="3">Transposase</fullName>
    </submittedName>
</protein>
<dbReference type="SUPFAM" id="SSF53098">
    <property type="entry name" value="Ribonuclease H-like"/>
    <property type="match status" value="1"/>
</dbReference>
<dbReference type="InterPro" id="IPR015378">
    <property type="entry name" value="Transposase-like_Mu_C"/>
</dbReference>
<reference evidence="3 4" key="1">
    <citation type="journal article" date="2017" name="Syst. Appl. Microbiol.">
        <title>Pseudomonas caspiana sp. nov., a citrus pathogen in the Pseudomonas syringae phylogenetic group.</title>
        <authorList>
            <person name="Busquets A."/>
            <person name="Gomila M."/>
            <person name="Beiki F."/>
            <person name="Mulet M."/>
            <person name="Rahimian H."/>
            <person name="Garcia-Valdes E."/>
            <person name="Lalucat J."/>
        </authorList>
    </citation>
    <scope>NUCLEOTIDE SEQUENCE [LARGE SCALE GENOMIC DNA]</scope>
    <source>
        <strain evidence="3 4">FBF102</strain>
    </source>
</reference>
<dbReference type="EMBL" id="LOHF01000001">
    <property type="protein sequence ID" value="OUM75819.1"/>
    <property type="molecule type" value="Genomic_DNA"/>
</dbReference>
<proteinExistence type="predicted"/>
<sequence>MLQPIVEGSLVSFEEKVYRVVECATDGTVTLQSLETPHTFDVLFTQVTLVETDQAKHDLYNDRRLVWMEQTDVNPKELAIASERATNINDYLNGKISRPQLVEKFGSSETTARRLLKRYDPELGAVSLIRNVRGRKKNSRLLSDIQEKIIEKAITKRLKDKTKRLENFTALWEYVDSLCHVTGVKTPSVNAVKSRLDSFGVKAVYSLKHGREAMLQKFELKPGMIDVDTILTMVQIDHTRVDIIIVDAQGRALMRPWLTVVIDLKSRVLLGYYLALHPPSALSVAMAMLSACFPKQEFPITLGGGLNTRHRFWGTPKALGMDNAAEFTSPELEATLQYYKIEPLLRPIGKKHYGGHVERIIGTLMGKVHLLPGTTYSNVLAKGDYDAAKHSGMTFSAFCEWFAGEVAVYHGRSHEGLNRLAPFEVWDAEMAKKGPDYVPPMAGNFKTFAFDFFPSIIRTVQPKGVEFSRAFYSSDILRRYVGKRLSFKYNPLNLSKIWLRHEGRYHEVPYSDLTRTHFSLSEYWALGRRRDRRPGTLVDESLHEVRLKNYEVIDVSVSETKRIRQEVAKKSTTAETMSVLSYGAEQHLLSGPCKEPSADQTRKKLSWGD</sequence>
<evidence type="ECO:0000313" key="3">
    <source>
        <dbReference type="EMBL" id="OUM75819.1"/>
    </source>
</evidence>